<evidence type="ECO:0000259" key="1">
    <source>
        <dbReference type="Pfam" id="PF06985"/>
    </source>
</evidence>
<evidence type="ECO:0000313" key="2">
    <source>
        <dbReference type="EMBL" id="KAJ9150553.1"/>
    </source>
</evidence>
<organism evidence="2 3">
    <name type="scientific">Coniochaeta hoffmannii</name>
    <dbReference type="NCBI Taxonomy" id="91930"/>
    <lineage>
        <taxon>Eukaryota</taxon>
        <taxon>Fungi</taxon>
        <taxon>Dikarya</taxon>
        <taxon>Ascomycota</taxon>
        <taxon>Pezizomycotina</taxon>
        <taxon>Sordariomycetes</taxon>
        <taxon>Sordariomycetidae</taxon>
        <taxon>Coniochaetales</taxon>
        <taxon>Coniochaetaceae</taxon>
        <taxon>Coniochaeta</taxon>
    </lineage>
</organism>
<dbReference type="InterPro" id="IPR052895">
    <property type="entry name" value="HetReg/Transcr_Mod"/>
</dbReference>
<dbReference type="Pfam" id="PF26639">
    <property type="entry name" value="Het-6_barrel"/>
    <property type="match status" value="1"/>
</dbReference>
<dbReference type="Proteomes" id="UP001174691">
    <property type="component" value="Unassembled WGS sequence"/>
</dbReference>
<proteinExistence type="predicted"/>
<comment type="caution">
    <text evidence="2">The sequence shown here is derived from an EMBL/GenBank/DDBJ whole genome shotgun (WGS) entry which is preliminary data.</text>
</comment>
<dbReference type="PANTHER" id="PTHR24148:SF73">
    <property type="entry name" value="HET DOMAIN PROTEIN (AFU_ORTHOLOGUE AFUA_8G01020)"/>
    <property type="match status" value="1"/>
</dbReference>
<evidence type="ECO:0000313" key="3">
    <source>
        <dbReference type="Proteomes" id="UP001174691"/>
    </source>
</evidence>
<dbReference type="InterPro" id="IPR010730">
    <property type="entry name" value="HET"/>
</dbReference>
<reference evidence="2" key="1">
    <citation type="submission" date="2022-07" db="EMBL/GenBank/DDBJ databases">
        <title>Fungi with potential for degradation of polypropylene.</title>
        <authorList>
            <person name="Gostincar C."/>
        </authorList>
    </citation>
    <scope>NUCLEOTIDE SEQUENCE</scope>
    <source>
        <strain evidence="2">EXF-13287</strain>
    </source>
</reference>
<feature type="domain" description="Heterokaryon incompatibility" evidence="1">
    <location>
        <begin position="39"/>
        <end position="217"/>
    </location>
</feature>
<keyword evidence="3" id="KW-1185">Reference proteome</keyword>
<dbReference type="PANTHER" id="PTHR24148">
    <property type="entry name" value="ANKYRIN REPEAT DOMAIN-CONTAINING PROTEIN 39 HOMOLOG-RELATED"/>
    <property type="match status" value="1"/>
</dbReference>
<dbReference type="AlphaFoldDB" id="A0AA38RY65"/>
<protein>
    <submittedName>
        <fullName evidence="2">HET-domain-containing protein</fullName>
    </submittedName>
</protein>
<name>A0AA38RY65_9PEZI</name>
<dbReference type="EMBL" id="JANBVN010000070">
    <property type="protein sequence ID" value="KAJ9150553.1"/>
    <property type="molecule type" value="Genomic_DNA"/>
</dbReference>
<accession>A0AA38RY65</accession>
<dbReference type="Pfam" id="PF06985">
    <property type="entry name" value="HET"/>
    <property type="match status" value="1"/>
</dbReference>
<gene>
    <name evidence="2" type="ORF">NKR19_g5232</name>
</gene>
<sequence>MYQPLPTNTSIRLLRIISKPEDDPVCCLDTLDVDDDVVYTCLSYTWGDPLDHQLSSPSSTPLAEPSPARSVTLDSGYSIDVTPNLFDALRHLCSNGYSNETADAESGRIKNYLWIDAICIDQSNTDEKNKQVSLMGRIYEKAQTVIIWLGREDEHLAGAAKVICRLSSFNPKQARRRFQDIDDPELLETVGISQRQWVDYAAFLQRRWFGRIWVVQESFFSGSKEVWCGDKILPWSKLMTTAQLLEETHLDAVLKAYVLTMLEKPKFKGSIKTKLFDNRLNNQQVFGKLSKMSARSLNLGQLLYFSRCFNATDPRDHVFAVLGMWEASQVYRGTSLRIRPDYDASVADIYIQGTYMAIYESQDLGMLGLVEDAAFRDDPDLPSWVPEYRNGHRMLPLTNQVRSGTRSCRWNASDGLIWTRPTTSKWSRTLPVEGLLVDVVEDVGPTHTEIDMEFLLKDMLRLLVDYPFDIYPSQGVSPSEAFWRTIIQDTYREEPAHNEAAREAFVAAAVGKMLDLDAEISAVADADYSCTSASQELKWLVSLRSQTIALLSQTSTKAPFNRIIAAMAQRTAPDPRGREDFDESVRIAYYRRRLFRTRNGYFGITAQSLHQGDCVWILAGADTPFVLSKVQENTWRVVGEAYVLGIMNGEVLTSGQDLEKLVLR</sequence>